<keyword evidence="2" id="KW-1185">Reference proteome</keyword>
<evidence type="ECO:0000313" key="2">
    <source>
        <dbReference type="Proteomes" id="UP001157167"/>
    </source>
</evidence>
<organism evidence="1 2">
    <name type="scientific">Zoogloea oryzae</name>
    <dbReference type="NCBI Taxonomy" id="310767"/>
    <lineage>
        <taxon>Bacteria</taxon>
        <taxon>Pseudomonadati</taxon>
        <taxon>Pseudomonadota</taxon>
        <taxon>Betaproteobacteria</taxon>
        <taxon>Rhodocyclales</taxon>
        <taxon>Zoogloeaceae</taxon>
        <taxon>Zoogloea</taxon>
    </lineage>
</organism>
<dbReference type="RefSeq" id="WP_284186828.1">
    <property type="nucleotide sequence ID" value="NZ_BSPX01000007.1"/>
</dbReference>
<dbReference type="SUPFAM" id="SSF103481">
    <property type="entry name" value="Multidrug resistance efflux transporter EmrE"/>
    <property type="match status" value="1"/>
</dbReference>
<dbReference type="Gene3D" id="1.10.3730.20">
    <property type="match status" value="1"/>
</dbReference>
<dbReference type="Proteomes" id="UP001157167">
    <property type="component" value="Unassembled WGS sequence"/>
</dbReference>
<accession>A0ABQ6F9X8</accession>
<name>A0ABQ6F9X8_9RHOO</name>
<evidence type="ECO:0000313" key="1">
    <source>
        <dbReference type="EMBL" id="GLT21380.1"/>
    </source>
</evidence>
<sequence>MSPAELGLCLSSLACSSVSQLFMKGAALPGGRLQRLLRLGTAGGLQLLSIGLVVLALQTLPLSQLVPFAAGAYLLVPLGSRRLFGEQLHPRFWVGALLIVSGILCTQA</sequence>
<dbReference type="EMBL" id="BSPX01000007">
    <property type="protein sequence ID" value="GLT21380.1"/>
    <property type="molecule type" value="Genomic_DNA"/>
</dbReference>
<protein>
    <recommendedName>
        <fullName evidence="3">EamA domain-containing protein</fullName>
    </recommendedName>
</protein>
<comment type="caution">
    <text evidence="1">The sequence shown here is derived from an EMBL/GenBank/DDBJ whole genome shotgun (WGS) entry which is preliminary data.</text>
</comment>
<evidence type="ECO:0008006" key="3">
    <source>
        <dbReference type="Google" id="ProtNLM"/>
    </source>
</evidence>
<reference evidence="2" key="1">
    <citation type="journal article" date="2019" name="Int. J. Syst. Evol. Microbiol.">
        <title>The Global Catalogue of Microorganisms (GCM) 10K type strain sequencing project: providing services to taxonomists for standard genome sequencing and annotation.</title>
        <authorList>
            <consortium name="The Broad Institute Genomics Platform"/>
            <consortium name="The Broad Institute Genome Sequencing Center for Infectious Disease"/>
            <person name="Wu L."/>
            <person name="Ma J."/>
        </authorList>
    </citation>
    <scope>NUCLEOTIDE SEQUENCE [LARGE SCALE GENOMIC DNA]</scope>
    <source>
        <strain evidence="2">NBRC 102407</strain>
    </source>
</reference>
<dbReference type="InterPro" id="IPR037185">
    <property type="entry name" value="EmrE-like"/>
</dbReference>
<gene>
    <name evidence="1" type="ORF">GCM10007933_08320</name>
</gene>
<proteinExistence type="predicted"/>